<evidence type="ECO:0000256" key="2">
    <source>
        <dbReference type="ARBA" id="ARBA00022692"/>
    </source>
</evidence>
<evidence type="ECO:0000259" key="6">
    <source>
        <dbReference type="PROSITE" id="PS50850"/>
    </source>
</evidence>
<accession>A0AAN9XZK8</accession>
<keyword evidence="4 5" id="KW-0472">Membrane</keyword>
<organism evidence="7 8">
    <name type="scientific">Parthenolecanium corni</name>
    <dbReference type="NCBI Taxonomy" id="536013"/>
    <lineage>
        <taxon>Eukaryota</taxon>
        <taxon>Metazoa</taxon>
        <taxon>Ecdysozoa</taxon>
        <taxon>Arthropoda</taxon>
        <taxon>Hexapoda</taxon>
        <taxon>Insecta</taxon>
        <taxon>Pterygota</taxon>
        <taxon>Neoptera</taxon>
        <taxon>Paraneoptera</taxon>
        <taxon>Hemiptera</taxon>
        <taxon>Sternorrhyncha</taxon>
        <taxon>Coccoidea</taxon>
        <taxon>Coccidae</taxon>
        <taxon>Parthenolecanium</taxon>
    </lineage>
</organism>
<protein>
    <recommendedName>
        <fullName evidence="6">Major facilitator superfamily (MFS) profile domain-containing protein</fullName>
    </recommendedName>
</protein>
<feature type="domain" description="Major facilitator superfamily (MFS) profile" evidence="6">
    <location>
        <begin position="1"/>
        <end position="390"/>
    </location>
</feature>
<dbReference type="InterPro" id="IPR050549">
    <property type="entry name" value="MFS_Trehalose_Transporter"/>
</dbReference>
<feature type="transmembrane region" description="Helical" evidence="5">
    <location>
        <begin position="362"/>
        <end position="386"/>
    </location>
</feature>
<gene>
    <name evidence="7" type="ORF">V9T40_011524</name>
</gene>
<dbReference type="InterPro" id="IPR003663">
    <property type="entry name" value="Sugar/inositol_transpt"/>
</dbReference>
<keyword evidence="3 5" id="KW-1133">Transmembrane helix</keyword>
<feature type="transmembrane region" description="Helical" evidence="5">
    <location>
        <begin position="99"/>
        <end position="119"/>
    </location>
</feature>
<comment type="caution">
    <text evidence="7">The sequence shown here is derived from an EMBL/GenBank/DDBJ whole genome shotgun (WGS) entry which is preliminary data.</text>
</comment>
<reference evidence="7 8" key="1">
    <citation type="submission" date="2024-03" db="EMBL/GenBank/DDBJ databases">
        <title>Adaptation during the transition from Ophiocordyceps entomopathogen to insect associate is accompanied by gene loss and intensified selection.</title>
        <authorList>
            <person name="Ward C.M."/>
            <person name="Onetto C.A."/>
            <person name="Borneman A.R."/>
        </authorList>
    </citation>
    <scope>NUCLEOTIDE SEQUENCE [LARGE SCALE GENOMIC DNA]</scope>
    <source>
        <strain evidence="7">AWRI1</strain>
        <tissue evidence="7">Single Adult Female</tissue>
    </source>
</reference>
<evidence type="ECO:0000256" key="1">
    <source>
        <dbReference type="ARBA" id="ARBA00004141"/>
    </source>
</evidence>
<feature type="transmembrane region" description="Helical" evidence="5">
    <location>
        <begin position="241"/>
        <end position="265"/>
    </location>
</feature>
<feature type="transmembrane region" description="Helical" evidence="5">
    <location>
        <begin position="272"/>
        <end position="292"/>
    </location>
</feature>
<dbReference type="PROSITE" id="PS50850">
    <property type="entry name" value="MFS"/>
    <property type="match status" value="1"/>
</dbReference>
<keyword evidence="8" id="KW-1185">Reference proteome</keyword>
<dbReference type="SUPFAM" id="SSF103473">
    <property type="entry name" value="MFS general substrate transporter"/>
    <property type="match status" value="1"/>
</dbReference>
<dbReference type="Proteomes" id="UP001367676">
    <property type="component" value="Unassembled WGS sequence"/>
</dbReference>
<dbReference type="AlphaFoldDB" id="A0AAN9XZK8"/>
<evidence type="ECO:0000313" key="7">
    <source>
        <dbReference type="EMBL" id="KAK7574333.1"/>
    </source>
</evidence>
<comment type="subcellular location">
    <subcellularLocation>
        <location evidence="1">Membrane</location>
        <topology evidence="1">Multi-pass membrane protein</topology>
    </subcellularLocation>
</comment>
<feature type="transmembrane region" description="Helical" evidence="5">
    <location>
        <begin position="12"/>
        <end position="32"/>
    </location>
</feature>
<evidence type="ECO:0000256" key="4">
    <source>
        <dbReference type="ARBA" id="ARBA00023136"/>
    </source>
</evidence>
<dbReference type="InterPro" id="IPR005829">
    <property type="entry name" value="Sugar_transporter_CS"/>
</dbReference>
<sequence>MSVGNLNRDSFQSVATNISSMVIGVSLSTNFTRAVGNKLSILISNVIWICGWICLSIAEHFYFFILGCFLIGFSTGFGNKLAIYYLIEMPQRELRGIISVFNSACFAAGQMLGHLATIILPWRRGMQMCGVVPFLAILFLKFVPELPNYLLTKDKLEQAEKNFFLLRGVSQESETEFASMVTKTKDILDGRKRSIFKIICSRKFLMPFFVSATLLTAQSTSAIDCLVIYTVDILTKMSPTINAKLVTILFDSLCVTFGILSCYLVKKFKRRELLLTGAVGTIISMILLILNMHFKLPVYLLIIFLCMYNATVNLGVVPVVWLVPAEIFPEVIRDLGISYSTIYYYLFTAVSTKFLPSLTSDYGMVAVLSVFAAAFCTCTILLFFIIPETKKLTLQELESKVNRIKFGYKKKKMSGGD</sequence>
<dbReference type="InterPro" id="IPR036259">
    <property type="entry name" value="MFS_trans_sf"/>
</dbReference>
<dbReference type="EMBL" id="JBBCAQ010000037">
    <property type="protein sequence ID" value="KAK7574333.1"/>
    <property type="molecule type" value="Genomic_DNA"/>
</dbReference>
<dbReference type="Pfam" id="PF00083">
    <property type="entry name" value="Sugar_tr"/>
    <property type="match status" value="1"/>
</dbReference>
<feature type="transmembrane region" description="Helical" evidence="5">
    <location>
        <begin position="64"/>
        <end position="87"/>
    </location>
</feature>
<feature type="transmembrane region" description="Helical" evidence="5">
    <location>
        <begin position="204"/>
        <end position="229"/>
    </location>
</feature>
<proteinExistence type="predicted"/>
<keyword evidence="2 5" id="KW-0812">Transmembrane</keyword>
<dbReference type="InterPro" id="IPR005828">
    <property type="entry name" value="MFS_sugar_transport-like"/>
</dbReference>
<feature type="transmembrane region" description="Helical" evidence="5">
    <location>
        <begin position="125"/>
        <end position="143"/>
    </location>
</feature>
<evidence type="ECO:0000313" key="8">
    <source>
        <dbReference type="Proteomes" id="UP001367676"/>
    </source>
</evidence>
<feature type="transmembrane region" description="Helical" evidence="5">
    <location>
        <begin position="39"/>
        <end position="58"/>
    </location>
</feature>
<dbReference type="GO" id="GO:0016020">
    <property type="term" value="C:membrane"/>
    <property type="evidence" value="ECO:0007669"/>
    <property type="project" value="UniProtKB-SubCell"/>
</dbReference>
<name>A0AAN9XZK8_9HEMI</name>
<dbReference type="Gene3D" id="1.20.1250.20">
    <property type="entry name" value="MFS general substrate transporter like domains"/>
    <property type="match status" value="1"/>
</dbReference>
<feature type="transmembrane region" description="Helical" evidence="5">
    <location>
        <begin position="298"/>
        <end position="323"/>
    </location>
</feature>
<evidence type="ECO:0000256" key="5">
    <source>
        <dbReference type="SAM" id="Phobius"/>
    </source>
</evidence>
<dbReference type="PANTHER" id="PTHR48021:SF1">
    <property type="entry name" value="GH07001P-RELATED"/>
    <property type="match status" value="1"/>
</dbReference>
<dbReference type="PANTHER" id="PTHR48021">
    <property type="match status" value="1"/>
</dbReference>
<evidence type="ECO:0000256" key="3">
    <source>
        <dbReference type="ARBA" id="ARBA00022989"/>
    </source>
</evidence>
<dbReference type="PRINTS" id="PR00171">
    <property type="entry name" value="SUGRTRNSPORT"/>
</dbReference>
<feature type="transmembrane region" description="Helical" evidence="5">
    <location>
        <begin position="335"/>
        <end position="356"/>
    </location>
</feature>
<dbReference type="GO" id="GO:0022857">
    <property type="term" value="F:transmembrane transporter activity"/>
    <property type="evidence" value="ECO:0007669"/>
    <property type="project" value="InterPro"/>
</dbReference>
<dbReference type="InterPro" id="IPR020846">
    <property type="entry name" value="MFS_dom"/>
</dbReference>
<dbReference type="PROSITE" id="PS00217">
    <property type="entry name" value="SUGAR_TRANSPORT_2"/>
    <property type="match status" value="1"/>
</dbReference>